<evidence type="ECO:0000313" key="1">
    <source>
        <dbReference type="EMBL" id="SVC30519.1"/>
    </source>
</evidence>
<sequence length="81" mass="9391">MLIIIFFICNPIFARGYDVFGIGYYDISIDGSSLNEAFDFRYERRFDKVLVDIGPEEDNFFYLKPFAGIETTSESAYYILG</sequence>
<dbReference type="AlphaFoldDB" id="A0A382L1Q4"/>
<organism evidence="1">
    <name type="scientific">marine metagenome</name>
    <dbReference type="NCBI Taxonomy" id="408172"/>
    <lineage>
        <taxon>unclassified sequences</taxon>
        <taxon>metagenomes</taxon>
        <taxon>ecological metagenomes</taxon>
    </lineage>
</organism>
<reference evidence="1" key="1">
    <citation type="submission" date="2018-05" db="EMBL/GenBank/DDBJ databases">
        <authorList>
            <person name="Lanie J.A."/>
            <person name="Ng W.-L."/>
            <person name="Kazmierczak K.M."/>
            <person name="Andrzejewski T.M."/>
            <person name="Davidsen T.M."/>
            <person name="Wayne K.J."/>
            <person name="Tettelin H."/>
            <person name="Glass J.I."/>
            <person name="Rusch D."/>
            <person name="Podicherti R."/>
            <person name="Tsui H.-C.T."/>
            <person name="Winkler M.E."/>
        </authorList>
    </citation>
    <scope>NUCLEOTIDE SEQUENCE</scope>
</reference>
<protein>
    <submittedName>
        <fullName evidence="1">Uncharacterized protein</fullName>
    </submittedName>
</protein>
<feature type="non-terminal residue" evidence="1">
    <location>
        <position position="81"/>
    </location>
</feature>
<accession>A0A382L1Q4</accession>
<dbReference type="EMBL" id="UINC01084150">
    <property type="protein sequence ID" value="SVC30519.1"/>
    <property type="molecule type" value="Genomic_DNA"/>
</dbReference>
<name>A0A382L1Q4_9ZZZZ</name>
<gene>
    <name evidence="1" type="ORF">METZ01_LOCUS283373</name>
</gene>
<proteinExistence type="predicted"/>